<evidence type="ECO:0000256" key="1">
    <source>
        <dbReference type="SAM" id="MobiDB-lite"/>
    </source>
</evidence>
<proteinExistence type="predicted"/>
<evidence type="ECO:0000313" key="4">
    <source>
        <dbReference type="Proteomes" id="UP000651452"/>
    </source>
</evidence>
<sequence length="220" mass="24644">MHLRALLSAAHRRDAAQSHELSRSDRFSIAEALAWGMLHLCDSPWLDDSISDDAVSVVLESDHGSKNIRIVDHPFLTNTLPPPSRIRPESGSPTATDHGKPKSHQFASSQIENMAVYTLAIRLIELGIGKSFQELQQDFEDSMALPPSTSPMREFEVALHHIETLNHEVGINYSNAVKSCLKFKFFESPKKSFENRAFRRAFFHDVVAPIQALLDATLDL</sequence>
<dbReference type="AlphaFoldDB" id="A0A8H7MGN2"/>
<dbReference type="OrthoDB" id="3565018at2759"/>
<evidence type="ECO:0000313" key="3">
    <source>
        <dbReference type="EMBL" id="KAF9694075.1"/>
    </source>
</evidence>
<dbReference type="PANTHER" id="PTHR35186:SF4">
    <property type="entry name" value="PRION-INHIBITION AND PROPAGATION HELO DOMAIN-CONTAINING PROTEIN"/>
    <property type="match status" value="1"/>
</dbReference>
<feature type="region of interest" description="Disordered" evidence="1">
    <location>
        <begin position="76"/>
        <end position="105"/>
    </location>
</feature>
<accession>A0A8H7MGN2</accession>
<dbReference type="EMBL" id="RZGK01000014">
    <property type="protein sequence ID" value="KAF9694075.1"/>
    <property type="molecule type" value="Genomic_DNA"/>
</dbReference>
<evidence type="ECO:0000259" key="2">
    <source>
        <dbReference type="Pfam" id="PF24476"/>
    </source>
</evidence>
<keyword evidence="4" id="KW-1185">Reference proteome</keyword>
<feature type="domain" description="DUF7580" evidence="2">
    <location>
        <begin position="3"/>
        <end position="215"/>
    </location>
</feature>
<organism evidence="3 4">
    <name type="scientific">Ascochyta lentis</name>
    <dbReference type="NCBI Taxonomy" id="205686"/>
    <lineage>
        <taxon>Eukaryota</taxon>
        <taxon>Fungi</taxon>
        <taxon>Dikarya</taxon>
        <taxon>Ascomycota</taxon>
        <taxon>Pezizomycotina</taxon>
        <taxon>Dothideomycetes</taxon>
        <taxon>Pleosporomycetidae</taxon>
        <taxon>Pleosporales</taxon>
        <taxon>Pleosporineae</taxon>
        <taxon>Didymellaceae</taxon>
        <taxon>Ascochyta</taxon>
    </lineage>
</organism>
<dbReference type="PANTHER" id="PTHR35186">
    <property type="entry name" value="ANK_REP_REGION DOMAIN-CONTAINING PROTEIN"/>
    <property type="match status" value="1"/>
</dbReference>
<dbReference type="Proteomes" id="UP000651452">
    <property type="component" value="Unassembled WGS sequence"/>
</dbReference>
<dbReference type="InterPro" id="IPR056002">
    <property type="entry name" value="DUF7580"/>
</dbReference>
<comment type="caution">
    <text evidence="3">The sequence shown here is derived from an EMBL/GenBank/DDBJ whole genome shotgun (WGS) entry which is preliminary data.</text>
</comment>
<name>A0A8H7MGN2_9PLEO</name>
<reference evidence="3" key="1">
    <citation type="submission" date="2018-12" db="EMBL/GenBank/DDBJ databases">
        <authorList>
            <person name="Syme R.A."/>
            <person name="Farfan-Caceres L."/>
            <person name="Lichtenzveig J."/>
        </authorList>
    </citation>
    <scope>NUCLEOTIDE SEQUENCE</scope>
    <source>
        <strain evidence="3">Al4</strain>
    </source>
</reference>
<gene>
    <name evidence="3" type="ORF">EKO04_007777</name>
</gene>
<reference evidence="3" key="2">
    <citation type="submission" date="2020-09" db="EMBL/GenBank/DDBJ databases">
        <title>Reference genome assembly for Australian Ascochyta lentis isolate Al4.</title>
        <authorList>
            <person name="Lee R.C."/>
            <person name="Farfan-Caceres L.M."/>
            <person name="Debler J.W."/>
            <person name="Williams A.H."/>
            <person name="Henares B.M."/>
        </authorList>
    </citation>
    <scope>NUCLEOTIDE SEQUENCE</scope>
    <source>
        <strain evidence="3">Al4</strain>
    </source>
</reference>
<protein>
    <recommendedName>
        <fullName evidence="2">DUF7580 domain-containing protein</fullName>
    </recommendedName>
</protein>
<dbReference type="Pfam" id="PF24476">
    <property type="entry name" value="DUF7580"/>
    <property type="match status" value="1"/>
</dbReference>